<evidence type="ECO:0000256" key="7">
    <source>
        <dbReference type="ARBA" id="ARBA00022795"/>
    </source>
</evidence>
<evidence type="ECO:0000313" key="15">
    <source>
        <dbReference type="Proteomes" id="UP000095512"/>
    </source>
</evidence>
<evidence type="ECO:0000256" key="4">
    <source>
        <dbReference type="ARBA" id="ARBA00022448"/>
    </source>
</evidence>
<name>A0A174BDI1_9FIRM</name>
<dbReference type="SUPFAM" id="SSF160544">
    <property type="entry name" value="EscU C-terminal domain-like"/>
    <property type="match status" value="1"/>
</dbReference>
<keyword evidence="10 12" id="KW-0472">Membrane</keyword>
<keyword evidence="9 12" id="KW-1133">Transmembrane helix</keyword>
<comment type="similarity">
    <text evidence="2 12">Belongs to the type III secretion exporter family.</text>
</comment>
<dbReference type="InterPro" id="IPR006135">
    <property type="entry name" value="T3SS_substrate_exporter"/>
</dbReference>
<dbReference type="Proteomes" id="UP000095512">
    <property type="component" value="Unassembled WGS sequence"/>
</dbReference>
<accession>A0A174BDI1</accession>
<evidence type="ECO:0000256" key="6">
    <source>
        <dbReference type="ARBA" id="ARBA00022692"/>
    </source>
</evidence>
<organism evidence="14 15">
    <name type="scientific">Enterocloster clostridioformis</name>
    <dbReference type="NCBI Taxonomy" id="1531"/>
    <lineage>
        <taxon>Bacteria</taxon>
        <taxon>Bacillati</taxon>
        <taxon>Bacillota</taxon>
        <taxon>Clostridia</taxon>
        <taxon>Lachnospirales</taxon>
        <taxon>Lachnospiraceae</taxon>
        <taxon>Enterocloster</taxon>
    </lineage>
</organism>
<protein>
    <recommendedName>
        <fullName evidence="3 12">Flagellar biosynthetic protein FlhB</fullName>
    </recommendedName>
</protein>
<evidence type="ECO:0000256" key="3">
    <source>
        <dbReference type="ARBA" id="ARBA00021622"/>
    </source>
</evidence>
<keyword evidence="8 12" id="KW-0653">Protein transport</keyword>
<evidence type="ECO:0000256" key="12">
    <source>
        <dbReference type="RuleBase" id="RU364091"/>
    </source>
</evidence>
<keyword evidence="7 12" id="KW-1005">Bacterial flagellum biogenesis</keyword>
<comment type="subcellular location">
    <subcellularLocation>
        <location evidence="1">Cell membrane</location>
        <topology evidence="1">Multi-pass membrane protein</topology>
    </subcellularLocation>
</comment>
<keyword evidence="4 12" id="KW-0813">Transport</keyword>
<keyword evidence="11 12" id="KW-1006">Bacterial flagellum protein export</keyword>
<keyword evidence="5 12" id="KW-1003">Cell membrane</keyword>
<dbReference type="AlphaFoldDB" id="A0A174BDI1"/>
<feature type="compositionally biased region" description="Basic and acidic residues" evidence="13">
    <location>
        <begin position="1"/>
        <end position="11"/>
    </location>
</feature>
<comment type="caution">
    <text evidence="12">Lacks conserved residue(s) required for the propagation of feature annotation.</text>
</comment>
<keyword evidence="14" id="KW-0969">Cilium</keyword>
<dbReference type="RefSeq" id="WP_057571097.1">
    <property type="nucleotide sequence ID" value="NZ_CATYWZ010000007.1"/>
</dbReference>
<feature type="region of interest" description="Disordered" evidence="13">
    <location>
        <begin position="1"/>
        <end position="23"/>
    </location>
</feature>
<dbReference type="PANTHER" id="PTHR30531">
    <property type="entry name" value="FLAGELLAR BIOSYNTHETIC PROTEIN FLHB"/>
    <property type="match status" value="1"/>
</dbReference>
<keyword evidence="14" id="KW-0282">Flagellum</keyword>
<sequence>MADNGGQEKTEQPTSKRRKDARKEGNVFQSKDIATVVMLLGIFFVMRLLMPFIYRNIRDYMKFVIDSISLEQESVLAYRLFAATAITFLKCSLPLLLSSMALGIAAHGVQTRFNISFKTLKPKFDRLNPISGIKKMFAVRNAVELLKNLLKIAVLGVLLFNLIKGDIVQVARMIDVEPLNSCIHLLQMAFQLILKVCMVFIIVAFFDFLYQRWEYEKNLKMTKQEVKDEYKQTEGNPEIKGRIRRIQRQMALSRMIQKVPEADVIVRNPTHVAVALKYDPKRHGAPVVLAKGQDELALRIVKAGAENGVFMIENKPLARALYASCRLDQEIPAEFYGAVAEILIYIYRASHREDMFQ</sequence>
<evidence type="ECO:0000256" key="11">
    <source>
        <dbReference type="ARBA" id="ARBA00023225"/>
    </source>
</evidence>
<dbReference type="GO" id="GO:0009306">
    <property type="term" value="P:protein secretion"/>
    <property type="evidence" value="ECO:0007669"/>
    <property type="project" value="InterPro"/>
</dbReference>
<feature type="transmembrane region" description="Helical" evidence="12">
    <location>
        <begin position="33"/>
        <end position="54"/>
    </location>
</feature>
<evidence type="ECO:0000313" key="14">
    <source>
        <dbReference type="EMBL" id="CUN97688.1"/>
    </source>
</evidence>
<evidence type="ECO:0000256" key="1">
    <source>
        <dbReference type="ARBA" id="ARBA00004651"/>
    </source>
</evidence>
<evidence type="ECO:0000256" key="5">
    <source>
        <dbReference type="ARBA" id="ARBA00022475"/>
    </source>
</evidence>
<proteinExistence type="inferred from homology"/>
<dbReference type="PRINTS" id="PR00950">
    <property type="entry name" value="TYPE3IMSPROT"/>
</dbReference>
<gene>
    <name evidence="14" type="primary">flhB_1</name>
    <name evidence="12" type="synonym">flhB</name>
    <name evidence="14" type="ORF">ERS852480_00246</name>
</gene>
<evidence type="ECO:0000256" key="13">
    <source>
        <dbReference type="SAM" id="MobiDB-lite"/>
    </source>
</evidence>
<keyword evidence="6 12" id="KW-0812">Transmembrane</keyword>
<dbReference type="Pfam" id="PF01312">
    <property type="entry name" value="Bac_export_2"/>
    <property type="match status" value="1"/>
</dbReference>
<dbReference type="EMBL" id="CZAB01000001">
    <property type="protein sequence ID" value="CUN97688.1"/>
    <property type="molecule type" value="Genomic_DNA"/>
</dbReference>
<dbReference type="GO" id="GO:0044780">
    <property type="term" value="P:bacterial-type flagellum assembly"/>
    <property type="evidence" value="ECO:0007669"/>
    <property type="project" value="InterPro"/>
</dbReference>
<dbReference type="Gene3D" id="3.40.1690.10">
    <property type="entry name" value="secretion proteins EscU"/>
    <property type="match status" value="1"/>
</dbReference>
<keyword evidence="14" id="KW-0966">Cell projection</keyword>
<feature type="transmembrane region" description="Helical" evidence="12">
    <location>
        <begin position="183"/>
        <end position="210"/>
    </location>
</feature>
<dbReference type="GO" id="GO:0005886">
    <property type="term" value="C:plasma membrane"/>
    <property type="evidence" value="ECO:0007669"/>
    <property type="project" value="UniProtKB-SubCell"/>
</dbReference>
<dbReference type="PANTHER" id="PTHR30531:SF12">
    <property type="entry name" value="FLAGELLAR BIOSYNTHETIC PROTEIN FLHB"/>
    <property type="match status" value="1"/>
</dbReference>
<dbReference type="NCBIfam" id="TIGR00328">
    <property type="entry name" value="flhB"/>
    <property type="match status" value="1"/>
</dbReference>
<reference evidence="14 15" key="1">
    <citation type="submission" date="2015-09" db="EMBL/GenBank/DDBJ databases">
        <authorList>
            <consortium name="Pathogen Informatics"/>
        </authorList>
    </citation>
    <scope>NUCLEOTIDE SEQUENCE [LARGE SCALE GENOMIC DNA]</scope>
    <source>
        <strain evidence="14 15">2789STDY5834865</strain>
    </source>
</reference>
<evidence type="ECO:0000256" key="2">
    <source>
        <dbReference type="ARBA" id="ARBA00010690"/>
    </source>
</evidence>
<comment type="function">
    <text evidence="12">Required for formation of the rod structure in the basal body of the flagellar apparatus. Together with FliI and FliH, may constitute the export apparatus of flagellin.</text>
</comment>
<dbReference type="InterPro" id="IPR029025">
    <property type="entry name" value="T3SS_substrate_exporter_C"/>
</dbReference>
<evidence type="ECO:0000256" key="8">
    <source>
        <dbReference type="ARBA" id="ARBA00022927"/>
    </source>
</evidence>
<evidence type="ECO:0000256" key="10">
    <source>
        <dbReference type="ARBA" id="ARBA00023136"/>
    </source>
</evidence>
<dbReference type="Gene3D" id="6.10.250.2080">
    <property type="match status" value="1"/>
</dbReference>
<dbReference type="InterPro" id="IPR006136">
    <property type="entry name" value="FlhB"/>
</dbReference>
<evidence type="ECO:0000256" key="9">
    <source>
        <dbReference type="ARBA" id="ARBA00022989"/>
    </source>
</evidence>